<dbReference type="InterPro" id="IPR015590">
    <property type="entry name" value="Aldehyde_DH_dom"/>
</dbReference>
<evidence type="ECO:0000256" key="1">
    <source>
        <dbReference type="ARBA" id="ARBA00023002"/>
    </source>
</evidence>
<keyword evidence="4" id="KW-1185">Reference proteome</keyword>
<dbReference type="PANTHER" id="PTHR11699">
    <property type="entry name" value="ALDEHYDE DEHYDROGENASE-RELATED"/>
    <property type="match status" value="1"/>
</dbReference>
<dbReference type="EC" id="1.2.1.10" evidence="3"/>
<protein>
    <submittedName>
        <fullName evidence="3">Acetaldehyde dehydrogenase (Acetylating)</fullName>
        <ecNumber evidence="3">1.2.1.10</ecNumber>
    </submittedName>
</protein>
<name>A0ABT2TF23_9FIRM</name>
<dbReference type="SUPFAM" id="SSF53720">
    <property type="entry name" value="ALDH-like"/>
    <property type="match status" value="1"/>
</dbReference>
<dbReference type="InterPro" id="IPR016161">
    <property type="entry name" value="Ald_DH/histidinol_DH"/>
</dbReference>
<dbReference type="NCBIfam" id="TIGR02518">
    <property type="entry name" value="EutH_ACDH"/>
    <property type="match status" value="1"/>
</dbReference>
<dbReference type="Gene3D" id="3.40.309.10">
    <property type="entry name" value="Aldehyde Dehydrogenase, Chain A, domain 2"/>
    <property type="match status" value="1"/>
</dbReference>
<gene>
    <name evidence="3" type="ORF">OCV88_00385</name>
</gene>
<dbReference type="EMBL" id="JAOQJQ010000001">
    <property type="protein sequence ID" value="MCU6760790.1"/>
    <property type="molecule type" value="Genomic_DNA"/>
</dbReference>
<evidence type="ECO:0000313" key="4">
    <source>
        <dbReference type="Proteomes" id="UP001652442"/>
    </source>
</evidence>
<organism evidence="3 4">
    <name type="scientific">Brotonthovivens ammoniilytica</name>
    <dbReference type="NCBI Taxonomy" id="2981725"/>
    <lineage>
        <taxon>Bacteria</taxon>
        <taxon>Bacillati</taxon>
        <taxon>Bacillota</taxon>
        <taxon>Clostridia</taxon>
        <taxon>Lachnospirales</taxon>
        <taxon>Lachnospiraceae</taxon>
        <taxon>Brotonthovivens</taxon>
    </lineage>
</organism>
<dbReference type="InterPro" id="IPR016162">
    <property type="entry name" value="Ald_DH_N"/>
</dbReference>
<evidence type="ECO:0000313" key="3">
    <source>
        <dbReference type="EMBL" id="MCU6760790.1"/>
    </source>
</evidence>
<dbReference type="CDD" id="cd07122">
    <property type="entry name" value="ALDH_F20_ACDH"/>
    <property type="match status" value="1"/>
</dbReference>
<dbReference type="Gene3D" id="3.40.605.10">
    <property type="entry name" value="Aldehyde Dehydrogenase, Chain A, domain 1"/>
    <property type="match status" value="1"/>
</dbReference>
<dbReference type="GO" id="GO:0008774">
    <property type="term" value="F:acetaldehyde dehydrogenase (acetylating) activity"/>
    <property type="evidence" value="ECO:0007669"/>
    <property type="project" value="UniProtKB-EC"/>
</dbReference>
<reference evidence="3 4" key="1">
    <citation type="journal article" date="2021" name="ISME Commun">
        <title>Automated analysis of genomic sequences facilitates high-throughput and comprehensive description of bacteria.</title>
        <authorList>
            <person name="Hitch T.C.A."/>
        </authorList>
    </citation>
    <scope>NUCLEOTIDE SEQUENCE [LARGE SCALE GENOMIC DNA]</scope>
    <source>
        <strain evidence="3 4">Sanger_109</strain>
    </source>
</reference>
<dbReference type="RefSeq" id="WP_158423674.1">
    <property type="nucleotide sequence ID" value="NZ_JAOQJQ010000001.1"/>
</dbReference>
<dbReference type="InterPro" id="IPR013357">
    <property type="entry name" value="Acetaldehyde_DH_acetylating"/>
</dbReference>
<sequence>MALDKDLKSIQEVRDLMKQAKAAQKELQSWNQEQIDRLVEKIAQACIAQAEPLAKMAVEETGFGIWQDKVIKNLLGSQITYDYIKDMKTVGIISECREKGLMEIAVPVGIVAALIPSTNPTSTTMYKTLISVKAGNAVIISPHPNAKKSILETVRIIQTAAKEAGAPNGLIQCIETTTMQATDTLMKHPDTGIILATGGSAMVKAAYSSGNPALGVGPGNGPSFIERSADIKKAVKHIMDSKTFDNGTICASEQSIVTESVIEAQVIEEVKRQGGYFLDEEQSKKLEKMIMRANNTMNPAIVGKSVQRIAQMAGITVPEGTRVLVSRQTEVGPTHPYSREKLCPILAFFVEDTWESACDKCIAILENEGAGHTMTIHSENDAVIREFALKKPVSRLLVNTPGSLGGVGASTNLAPALTLGCGSVGGSATSDNVSPLNLINIRRVAYGRRELEDLRTQSGQAAPAACAGNSGCNSFTNADIERLTREVLANILNK</sequence>
<proteinExistence type="predicted"/>
<keyword evidence="1 3" id="KW-0560">Oxidoreductase</keyword>
<feature type="domain" description="Aldehyde dehydrogenase" evidence="2">
    <location>
        <begin position="11"/>
        <end position="327"/>
    </location>
</feature>
<dbReference type="Proteomes" id="UP001652442">
    <property type="component" value="Unassembled WGS sequence"/>
</dbReference>
<evidence type="ECO:0000259" key="2">
    <source>
        <dbReference type="Pfam" id="PF00171"/>
    </source>
</evidence>
<dbReference type="Pfam" id="PF00171">
    <property type="entry name" value="Aldedh"/>
    <property type="match status" value="1"/>
</dbReference>
<dbReference type="InterPro" id="IPR016163">
    <property type="entry name" value="Ald_DH_C"/>
</dbReference>
<accession>A0ABT2TF23</accession>
<comment type="caution">
    <text evidence="3">The sequence shown here is derived from an EMBL/GenBank/DDBJ whole genome shotgun (WGS) entry which is preliminary data.</text>
</comment>